<feature type="coiled-coil region" evidence="4">
    <location>
        <begin position="2172"/>
        <end position="2202"/>
    </location>
</feature>
<sequence length="2604" mass="281916">MSKSRAVESWTIAASSPSSDDEDSPSSSAKGWSRETVTNSEEEWTRGVEFAKGVITRGRTGMRVEFLREELGALAKGTDLSLAQTLDVFRLLTLTYPLYHDPASRDAAEDLGMQLVLRDEERPQEERQGVAEHIVGWLGVEVGRITKRGTHAASNLFTLFSWSARLYAVCLSSKDEKADAFVARGEYAKIVGCMAVLLDLLYADPVVKQSVKSGATTRARRAARSSPKHIPDFMRTLLKLSKSASATTPLVFFSLLGVSVDVTHHLREKDLAVISPDIRTDILTLYTSSILMAKSPAPQHVAKSLNGFFNAFVTNEEFEAQVLPSIEKSLLRAPEHSLNAIACLLNAYTPTHSLSPPTFTRILSPLLSCAKSTNAIIRTGSVDAFRSLVSPSFSSPPQTETAPQQTEAQPQNLSQAAIELLALPKAGKTTGPEHRLTLYTMLSSLPASSFVSHTIVTTAPPLLAKETHEAVVKELAGLLPAHLRVLLSQEDNAKPVDWAALVKELGSSKPVTRRAMFSAVGSAIWPADVTTGAPATKASYAFIEAVLPALQSTLKSVTATPLTGGSAGPMEGFVSLAVMLGPVAQTEGLSAQVSSDPSVQSIPASAASTKPSFVLWDKVYTKIVQSGEEEDERWLVRAVCSAVGFFGEELGKNEGFRTQLGAPLLHLAAHTESPKIRKEISTSLLGLTSTHPQLLNQIIRDALKSHIARSARPQTLASKGSSETESVGQGVLSSVLLACAGFGEDVPNAEKEAALVEVVVVGHHAVCCRPRQQTWIDLMQKAGVDPRELVVGHLDRLLELVFDQENEKNGLSEASYATVQTLAFVAPEAVIPRVLEKLKAYLKPVALEALTEEDFSIWTTPEGTLFKDVLASKQEERQVKGKGAALDKWDAELRKSIASKKGGAATISKADQALIDAQLKLEASRREVVNATKRLLETGLYFVKSLVVSQAQEAGGGVSELCDLLLEGPLGKGARLVGGLGFETYVDLSRCCSDRLDTFKKWVGIASLRALRQDTVPEELHAEPLGQLVPRVLYRLRSLSEQAPFDVATFSYAFPLLNAILLGGGAGAHPDQEDETLEQLSLSLDVIRSHAGEFANTSYPRRTAMQAVLSVVRQVPKLSKTASSLLVDIGEAIFATARRDELDVLLDGAMIQEVYVRNSCLQALQPFDMTDLDWSSPLWIACHDDDEQNARLARHVWEDNGLDVPETYLASLMEYLDHRNAYVRSATASAIAEALEQYPQTVAQTLETLEDYYREKAKILAPEVDQFGMIIPASLDRVDPFPTRQAIGQTFELLAPHMQPVNVVDFVFFLIKAEALGDRESGVRRAMLDAGAAAIDLHGEISLPLLIAMFEDHLAQPSPATETGDHIKEAVVILFGRLARHLEPTDKRVNAVIDRLVEALKTPSEQVQTAVSECISPLVRLMGDRLTPLTAQLLHDSLTAPKYSARRGAAYGLAGVIHGAGISAVKDLDLVEKMQAASEDKKSYEARQGAMFVFETLSNTLARLFEPYVTSLLPLLLACFGDGVADVREAAQDAAKVVMGNLSGYGLKLILPSLLSGLDEKQWRTKKGSIELLGMMAYCSPRQLSLSLPVVIPRLTDVLTDSHAQVRAAANRSLKQFGEVITNPEIQSLVPTLLKALVDPVKTPAALSGLLKTSFMHYIDHSSLALVVPIIERGLRERGSEVKKKAAQIVGNLASLTESKDFVPYLAQLLPLVHIVLVDPVPEARATAAKALGTLVERLGEVHFPDLVPNLLRTLKTSTSSVDRQGAAQGLSEVLSGLGMERLEGLLPDIIANAQSPRSTVKEGFMSLLVFLPATFGTRFQPHLPKIVAPILGGLSDSEESVRETAMRAGRMVITNYSTKAIDLLLPELEQGLFDPGWRIRQSSITLVGELLFKVSGITARPDMDEDEPQVDAVVESSKKALVEVLGAERRDRILAALYIVRHDGVNVVRQSSIQIWKVLVNNTPRTVREILPQLLSQVILLISGTDMDQQETAGRTTGELCRKFGEKVIGEIMAILREKASSTDPRTREGACLTISELVISASETALEDHADDIIAVVRECLVDDEANVRSAAAKAFDVLQEHLGVRAIDETIPTLLEALRQPGRGSGTALQALQEVMSVRASTVFPVLIPTLTAIPMSVFNARALAALVTVAGDALSRRLTPIMGALVKVIEQEKEGELLEAANEALEALLASVEDSEGLNTLMMLLIGWAKHDSPRRRVSACNFFALFCEVTEMDYAYYRVDWVRQLIPLMDDSQVSVHTAALAALENFVKGVPKPELQGLVVALRRSIENTGAPGSKVAGFSLPKGVAPMVPIIIAGLTTGTNEQQEQAAYAIGDLVERTEESAFKPFVVPFTGPLIRVATQSATYPPAVKTAILSALTSMLVHIPAFVKPFFPQLQRTFVKSSSDISSAVVRITAARALGALMRHQPRVDPVITELITSANSSEGSIASSMIFSLSQVVASASRNVGEGAREACVELVQDAFREGREESYSQAIAKLFRSMSSFPELLSPIIDTYLSPGTEQTIVSSHVILAAITPDDDSNDDTPNQHENVFTKLGVLRSVAQKALENAANERPNISRPARDARDLLRTSSDDSVAGLF</sequence>
<feature type="compositionally biased region" description="Basic and acidic residues" evidence="5">
    <location>
        <begin position="2584"/>
        <end position="2596"/>
    </location>
</feature>
<dbReference type="Pfam" id="PF24916">
    <property type="entry name" value="HEAT_GCN1_fung"/>
    <property type="match status" value="1"/>
</dbReference>
<evidence type="ECO:0000313" key="8">
    <source>
        <dbReference type="Proteomes" id="UP000305067"/>
    </source>
</evidence>
<dbReference type="InterPro" id="IPR022716">
    <property type="entry name" value="Gcn1_N"/>
</dbReference>
<dbReference type="SUPFAM" id="SSF48371">
    <property type="entry name" value="ARM repeat"/>
    <property type="match status" value="3"/>
</dbReference>
<dbReference type="InterPro" id="IPR016024">
    <property type="entry name" value="ARM-type_fold"/>
</dbReference>
<dbReference type="GO" id="GO:0034198">
    <property type="term" value="P:cellular response to amino acid starvation"/>
    <property type="evidence" value="ECO:0007669"/>
    <property type="project" value="TreeGrafter"/>
</dbReference>
<dbReference type="Proteomes" id="UP000305067">
    <property type="component" value="Unassembled WGS sequence"/>
</dbReference>
<dbReference type="PANTHER" id="PTHR23346">
    <property type="entry name" value="TRANSLATIONAL ACTIVATOR GCN1-RELATED"/>
    <property type="match status" value="1"/>
</dbReference>
<dbReference type="PROSITE" id="PS50077">
    <property type="entry name" value="HEAT_REPEAT"/>
    <property type="match status" value="3"/>
</dbReference>
<dbReference type="PANTHER" id="PTHR23346:SF7">
    <property type="entry name" value="STALLED RIBOSOME SENSOR GCN1"/>
    <property type="match status" value="1"/>
</dbReference>
<dbReference type="InterPro" id="IPR011989">
    <property type="entry name" value="ARM-like"/>
</dbReference>
<gene>
    <name evidence="7" type="ORF">BDV98DRAFT_535425</name>
</gene>
<evidence type="ECO:0000256" key="5">
    <source>
        <dbReference type="SAM" id="MobiDB-lite"/>
    </source>
</evidence>
<dbReference type="InterPro" id="IPR034085">
    <property type="entry name" value="TOG"/>
</dbReference>
<dbReference type="Pfam" id="PF24993">
    <property type="entry name" value="GNC1_N"/>
    <property type="match status" value="1"/>
</dbReference>
<comment type="similarity">
    <text evidence="1">Belongs to the GCN1 family.</text>
</comment>
<feature type="compositionally biased region" description="Low complexity" evidence="5">
    <location>
        <begin position="396"/>
        <end position="411"/>
    </location>
</feature>
<protein>
    <submittedName>
        <fullName evidence="7">Armadillo-type protein</fullName>
    </submittedName>
</protein>
<accession>A0A5C3Q6Y2</accession>
<dbReference type="InterPro" id="IPR057546">
    <property type="entry name" value="HEAT_GCN1"/>
</dbReference>
<dbReference type="GO" id="GO:0006417">
    <property type="term" value="P:regulation of translation"/>
    <property type="evidence" value="ECO:0007669"/>
    <property type="project" value="TreeGrafter"/>
</dbReference>
<dbReference type="OrthoDB" id="5148094at2759"/>
<keyword evidence="8" id="KW-1185">Reference proteome</keyword>
<feature type="repeat" description="HEAT" evidence="3">
    <location>
        <begin position="2055"/>
        <end position="2093"/>
    </location>
</feature>
<dbReference type="Pfam" id="PF12074">
    <property type="entry name" value="Gcn1_N"/>
    <property type="match status" value="1"/>
</dbReference>
<dbReference type="InterPro" id="IPR056809">
    <property type="entry name" value="HEAT_GCN1_fung"/>
</dbReference>
<dbReference type="Pfam" id="PF24984">
    <property type="entry name" value="HEAT_EF3_GNC1"/>
    <property type="match status" value="1"/>
</dbReference>
<name>A0A5C3Q6Y2_9AGAR</name>
<dbReference type="InterPro" id="IPR021133">
    <property type="entry name" value="HEAT_type_2"/>
</dbReference>
<feature type="region of interest" description="Disordered" evidence="5">
    <location>
        <begin position="1"/>
        <end position="40"/>
    </location>
</feature>
<dbReference type="GO" id="GO:0019887">
    <property type="term" value="F:protein kinase regulator activity"/>
    <property type="evidence" value="ECO:0007669"/>
    <property type="project" value="TreeGrafter"/>
</dbReference>
<keyword evidence="2" id="KW-0677">Repeat</keyword>
<evidence type="ECO:0000256" key="3">
    <source>
        <dbReference type="PROSITE-ProRule" id="PRU00103"/>
    </source>
</evidence>
<dbReference type="Gene3D" id="1.25.10.10">
    <property type="entry name" value="Leucine-rich Repeat Variant"/>
    <property type="match status" value="5"/>
</dbReference>
<evidence type="ECO:0000256" key="4">
    <source>
        <dbReference type="SAM" id="Coils"/>
    </source>
</evidence>
<feature type="region of interest" description="Disordered" evidence="5">
    <location>
        <begin position="2575"/>
        <end position="2604"/>
    </location>
</feature>
<dbReference type="GO" id="GO:0005829">
    <property type="term" value="C:cytosol"/>
    <property type="evidence" value="ECO:0007669"/>
    <property type="project" value="TreeGrafter"/>
</dbReference>
<evidence type="ECO:0000256" key="2">
    <source>
        <dbReference type="ARBA" id="ARBA00022737"/>
    </source>
</evidence>
<dbReference type="Pfam" id="PF23271">
    <property type="entry name" value="HEAT_GCN1"/>
    <property type="match status" value="2"/>
</dbReference>
<feature type="repeat" description="HEAT" evidence="3">
    <location>
        <begin position="1591"/>
        <end position="1629"/>
    </location>
</feature>
<feature type="domain" description="TOG" evidence="6">
    <location>
        <begin position="1416"/>
        <end position="1650"/>
    </location>
</feature>
<dbReference type="EMBL" id="ML178848">
    <property type="protein sequence ID" value="TFK97316.1"/>
    <property type="molecule type" value="Genomic_DNA"/>
</dbReference>
<organism evidence="7 8">
    <name type="scientific">Pterulicium gracile</name>
    <dbReference type="NCBI Taxonomy" id="1884261"/>
    <lineage>
        <taxon>Eukaryota</taxon>
        <taxon>Fungi</taxon>
        <taxon>Dikarya</taxon>
        <taxon>Basidiomycota</taxon>
        <taxon>Agaricomycotina</taxon>
        <taxon>Agaricomycetes</taxon>
        <taxon>Agaricomycetidae</taxon>
        <taxon>Agaricales</taxon>
        <taxon>Pleurotineae</taxon>
        <taxon>Pterulaceae</taxon>
        <taxon>Pterulicium</taxon>
    </lineage>
</organism>
<evidence type="ECO:0000256" key="1">
    <source>
        <dbReference type="ARBA" id="ARBA00007366"/>
    </source>
</evidence>
<feature type="repeat" description="HEAT" evidence="3">
    <location>
        <begin position="1709"/>
        <end position="1747"/>
    </location>
</feature>
<dbReference type="STRING" id="1884261.A0A5C3Q6Y2"/>
<dbReference type="Pfam" id="PF24987">
    <property type="entry name" value="HEAT_EF3_N"/>
    <property type="match status" value="1"/>
</dbReference>
<evidence type="ECO:0000313" key="7">
    <source>
        <dbReference type="EMBL" id="TFK97316.1"/>
    </source>
</evidence>
<dbReference type="SMART" id="SM01349">
    <property type="entry name" value="TOG"/>
    <property type="match status" value="1"/>
</dbReference>
<reference evidence="7 8" key="1">
    <citation type="journal article" date="2019" name="Nat. Ecol. Evol.">
        <title>Megaphylogeny resolves global patterns of mushroom evolution.</title>
        <authorList>
            <person name="Varga T."/>
            <person name="Krizsan K."/>
            <person name="Foldi C."/>
            <person name="Dima B."/>
            <person name="Sanchez-Garcia M."/>
            <person name="Sanchez-Ramirez S."/>
            <person name="Szollosi G.J."/>
            <person name="Szarkandi J.G."/>
            <person name="Papp V."/>
            <person name="Albert L."/>
            <person name="Andreopoulos W."/>
            <person name="Angelini C."/>
            <person name="Antonin V."/>
            <person name="Barry K.W."/>
            <person name="Bougher N.L."/>
            <person name="Buchanan P."/>
            <person name="Buyck B."/>
            <person name="Bense V."/>
            <person name="Catcheside P."/>
            <person name="Chovatia M."/>
            <person name="Cooper J."/>
            <person name="Damon W."/>
            <person name="Desjardin D."/>
            <person name="Finy P."/>
            <person name="Geml J."/>
            <person name="Haridas S."/>
            <person name="Hughes K."/>
            <person name="Justo A."/>
            <person name="Karasinski D."/>
            <person name="Kautmanova I."/>
            <person name="Kiss B."/>
            <person name="Kocsube S."/>
            <person name="Kotiranta H."/>
            <person name="LaButti K.M."/>
            <person name="Lechner B.E."/>
            <person name="Liimatainen K."/>
            <person name="Lipzen A."/>
            <person name="Lukacs Z."/>
            <person name="Mihaltcheva S."/>
            <person name="Morgado L.N."/>
            <person name="Niskanen T."/>
            <person name="Noordeloos M.E."/>
            <person name="Ohm R.A."/>
            <person name="Ortiz-Santana B."/>
            <person name="Ovrebo C."/>
            <person name="Racz N."/>
            <person name="Riley R."/>
            <person name="Savchenko A."/>
            <person name="Shiryaev A."/>
            <person name="Soop K."/>
            <person name="Spirin V."/>
            <person name="Szebenyi C."/>
            <person name="Tomsovsky M."/>
            <person name="Tulloss R.E."/>
            <person name="Uehling J."/>
            <person name="Grigoriev I.V."/>
            <person name="Vagvolgyi C."/>
            <person name="Papp T."/>
            <person name="Martin F.M."/>
            <person name="Miettinen O."/>
            <person name="Hibbett D.S."/>
            <person name="Nagy L.G."/>
        </authorList>
    </citation>
    <scope>NUCLEOTIDE SEQUENCE [LARGE SCALE GENOMIC DNA]</scope>
    <source>
        <strain evidence="7 8">CBS 309.79</strain>
    </source>
</reference>
<dbReference type="InterPro" id="IPR056810">
    <property type="entry name" value="GNC1-like_N"/>
</dbReference>
<feature type="coiled-coil region" evidence="4">
    <location>
        <begin position="907"/>
        <end position="934"/>
    </location>
</feature>
<evidence type="ECO:0000259" key="6">
    <source>
        <dbReference type="SMART" id="SM01349"/>
    </source>
</evidence>
<keyword evidence="4" id="KW-0175">Coiled coil</keyword>
<proteinExistence type="inferred from homology"/>
<feature type="region of interest" description="Disordered" evidence="5">
    <location>
        <begin position="391"/>
        <end position="411"/>
    </location>
</feature>